<sequence length="113" mass="12282">MLLFFLCVRVCVGGRGGVGPLRLLSMHFCARTNMSAYTSSFFFIRVFVCLFCRLRLLLLPRVKSPPPAPTTTTTPPSAPPSAHTRGAVPAEGPVYFAAPSPQLRPPPHDRLAC</sequence>
<protein>
    <submittedName>
        <fullName evidence="2">Uncharacterized protein</fullName>
    </submittedName>
</protein>
<proteinExistence type="predicted"/>
<feature type="region of interest" description="Disordered" evidence="1">
    <location>
        <begin position="62"/>
        <end position="113"/>
    </location>
</feature>
<dbReference type="EMBL" id="MKKU01000001">
    <property type="protein sequence ID" value="RNF27704.1"/>
    <property type="molecule type" value="Genomic_DNA"/>
</dbReference>
<dbReference type="AlphaFoldDB" id="A0A3R7M6W1"/>
<evidence type="ECO:0000313" key="2">
    <source>
        <dbReference type="EMBL" id="RNF27704.1"/>
    </source>
</evidence>
<name>A0A3R7M6W1_9TRYP</name>
<comment type="caution">
    <text evidence="2">The sequence shown here is derived from an EMBL/GenBank/DDBJ whole genome shotgun (WGS) entry which is preliminary data.</text>
</comment>
<dbReference type="RefSeq" id="XP_029232910.1">
    <property type="nucleotide sequence ID" value="XM_029367037.1"/>
</dbReference>
<dbReference type="GeneID" id="40313699"/>
<accession>A0A3R7M6W1</accession>
<evidence type="ECO:0000313" key="3">
    <source>
        <dbReference type="Proteomes" id="UP000284403"/>
    </source>
</evidence>
<keyword evidence="3" id="KW-1185">Reference proteome</keyword>
<reference evidence="2 3" key="1">
    <citation type="journal article" date="2018" name="BMC Genomics">
        <title>Genomic comparison of Trypanosoma conorhini and Trypanosoma rangeli to Trypanosoma cruzi strains of high and low virulence.</title>
        <authorList>
            <person name="Bradwell K.R."/>
            <person name="Koparde V.N."/>
            <person name="Matveyev A.V."/>
            <person name="Serrano M.G."/>
            <person name="Alves J.M."/>
            <person name="Parikh H."/>
            <person name="Huang B."/>
            <person name="Lee V."/>
            <person name="Espinosa-Alvarez O."/>
            <person name="Ortiz P.A."/>
            <person name="Costa-Martins A.G."/>
            <person name="Teixeira M.M."/>
            <person name="Buck G.A."/>
        </authorList>
    </citation>
    <scope>NUCLEOTIDE SEQUENCE [LARGE SCALE GENOMIC DNA]</scope>
    <source>
        <strain evidence="2 3">025E</strain>
    </source>
</reference>
<organism evidence="2 3">
    <name type="scientific">Trypanosoma conorhini</name>
    <dbReference type="NCBI Taxonomy" id="83891"/>
    <lineage>
        <taxon>Eukaryota</taxon>
        <taxon>Discoba</taxon>
        <taxon>Euglenozoa</taxon>
        <taxon>Kinetoplastea</taxon>
        <taxon>Metakinetoplastina</taxon>
        <taxon>Trypanosomatida</taxon>
        <taxon>Trypanosomatidae</taxon>
        <taxon>Trypanosoma</taxon>
    </lineage>
</organism>
<gene>
    <name evidence="2" type="ORF">Tco025E_00088</name>
</gene>
<evidence type="ECO:0000256" key="1">
    <source>
        <dbReference type="SAM" id="MobiDB-lite"/>
    </source>
</evidence>
<dbReference type="Proteomes" id="UP000284403">
    <property type="component" value="Unassembled WGS sequence"/>
</dbReference>